<feature type="compositionally biased region" description="Low complexity" evidence="1">
    <location>
        <begin position="282"/>
        <end position="298"/>
    </location>
</feature>
<name>V2W9T4_MONRO</name>
<feature type="region of interest" description="Disordered" evidence="1">
    <location>
        <begin position="1"/>
        <end position="49"/>
    </location>
</feature>
<reference evidence="2 3" key="1">
    <citation type="journal article" date="2014" name="BMC Genomics">
        <title>Genome and secretome analysis of the hemibiotrophic fungal pathogen, Moniliophthora roreri, which causes frosty pod rot disease of cacao: mechanisms of the biotrophic and necrotrophic phases.</title>
        <authorList>
            <person name="Meinhardt L.W."/>
            <person name="Costa G.G.L."/>
            <person name="Thomazella D.P.T."/>
            <person name="Teixeira P.J.P.L."/>
            <person name="Carazzolle M.F."/>
            <person name="Schuster S.C."/>
            <person name="Carlson J.E."/>
            <person name="Guiltinan M.J."/>
            <person name="Mieczkowski P."/>
            <person name="Farmer A."/>
            <person name="Ramaraj T."/>
            <person name="Crozier J."/>
            <person name="Davis R.E."/>
            <person name="Shao J."/>
            <person name="Melnick R.L."/>
            <person name="Pereira G.A.G."/>
            <person name="Bailey B.A."/>
        </authorList>
    </citation>
    <scope>NUCLEOTIDE SEQUENCE [LARGE SCALE GENOMIC DNA]</scope>
    <source>
        <strain evidence="2 3">MCA 2997</strain>
    </source>
</reference>
<feature type="region of interest" description="Disordered" evidence="1">
    <location>
        <begin position="148"/>
        <end position="180"/>
    </location>
</feature>
<evidence type="ECO:0000256" key="1">
    <source>
        <dbReference type="SAM" id="MobiDB-lite"/>
    </source>
</evidence>
<feature type="region of interest" description="Disordered" evidence="1">
    <location>
        <begin position="569"/>
        <end position="589"/>
    </location>
</feature>
<feature type="compositionally biased region" description="Low complexity" evidence="1">
    <location>
        <begin position="429"/>
        <end position="449"/>
    </location>
</feature>
<sequence>MSTSTPWIRRTSTSTNHRPDDSSIVVQSKDTQLASVSRRRRTEMSTTGIPSTQCAQISASTAQDAVISAAGLASSLSSSLAVPAPSPVSEIPDPAQLRPRSLLAKPTTHPINRKKERPSSYYSYFSSPVWVSSDAYTASGGVTRTRSLSLSSSASGQPKPLDGTVTNPTSDVPESLNQPIQAMFRRSRRGRRVHMNEHYTPSSVTQTPSSSAPPLSLDVSTFSAPLMITAPPDNRAPLSFVVDSDLADDLLACWSKGELRDVWPTYSADVSTASSGQGSLESLVPGSMRSSSGSSTNSVNYHYRKRSPSSVSLHPDSLALLRMVGVGSSTGSRRMSAEVQLTMQEREEHEIRDVHADRQKGKSAADNTIATNGRDRTEEEAGELNTQCLSSAFLADVVSLNEDDDDDETDVELEFGELAVTDTSGPLLPSSSHFCSTRSSRSSLASSTPPISPVDPVQTHVRTYAGDYMPMYRALDSTPNLHSEGDKTTVITPFVSPTAFLNPRPAPKPPVTIDSSPEVAASRAVLVFGPRSPTGGAGHTSGSPATIRSRSNSTASALKRFNSLRSHLRTRSSLANGSRGASEVRNQGRFGSSVMNLNAFVHGDDQRADARSSSIDNEPKRHSLLSRLKVGLGWKPH</sequence>
<comment type="caution">
    <text evidence="2">The sequence shown here is derived from an EMBL/GenBank/DDBJ whole genome shotgun (WGS) entry which is preliminary data.</text>
</comment>
<dbReference type="AlphaFoldDB" id="V2W9T4"/>
<protein>
    <submittedName>
        <fullName evidence="2">Uncharacterized protein</fullName>
    </submittedName>
</protein>
<dbReference type="KEGG" id="mrr:Moror_12094"/>
<feature type="compositionally biased region" description="Polar residues" evidence="1">
    <location>
        <begin position="164"/>
        <end position="180"/>
    </location>
</feature>
<proteinExistence type="predicted"/>
<evidence type="ECO:0000313" key="2">
    <source>
        <dbReference type="EMBL" id="ESK83563.1"/>
    </source>
</evidence>
<accession>V2W9T4</accession>
<feature type="region of interest" description="Disordered" evidence="1">
    <location>
        <begin position="355"/>
        <end position="379"/>
    </location>
</feature>
<feature type="compositionally biased region" description="Polar residues" evidence="1">
    <location>
        <begin position="540"/>
        <end position="554"/>
    </location>
</feature>
<feature type="compositionally biased region" description="Polar residues" evidence="1">
    <location>
        <begin position="1"/>
        <end position="16"/>
    </location>
</feature>
<feature type="compositionally biased region" description="Polar residues" evidence="1">
    <location>
        <begin position="270"/>
        <end position="280"/>
    </location>
</feature>
<keyword evidence="3" id="KW-1185">Reference proteome</keyword>
<feature type="region of interest" description="Disordered" evidence="1">
    <location>
        <begin position="270"/>
        <end position="299"/>
    </location>
</feature>
<gene>
    <name evidence="2" type="ORF">Moror_12094</name>
</gene>
<dbReference type="Proteomes" id="UP000017559">
    <property type="component" value="Unassembled WGS sequence"/>
</dbReference>
<feature type="region of interest" description="Disordered" evidence="1">
    <location>
        <begin position="422"/>
        <end position="457"/>
    </location>
</feature>
<dbReference type="HOGENOM" id="CLU_429654_0_0_1"/>
<feature type="region of interest" description="Disordered" evidence="1">
    <location>
        <begin position="530"/>
        <end position="554"/>
    </location>
</feature>
<evidence type="ECO:0000313" key="3">
    <source>
        <dbReference type="Proteomes" id="UP000017559"/>
    </source>
</evidence>
<dbReference type="EMBL" id="AWSO01001515">
    <property type="protein sequence ID" value="ESK83563.1"/>
    <property type="molecule type" value="Genomic_DNA"/>
</dbReference>
<feature type="compositionally biased region" description="Polar residues" evidence="1">
    <location>
        <begin position="24"/>
        <end position="35"/>
    </location>
</feature>
<organism evidence="2 3">
    <name type="scientific">Moniliophthora roreri (strain MCA 2997)</name>
    <name type="common">Cocoa frosty pod rot fungus</name>
    <name type="synonym">Crinipellis roreri</name>
    <dbReference type="NCBI Taxonomy" id="1381753"/>
    <lineage>
        <taxon>Eukaryota</taxon>
        <taxon>Fungi</taxon>
        <taxon>Dikarya</taxon>
        <taxon>Basidiomycota</taxon>
        <taxon>Agaricomycotina</taxon>
        <taxon>Agaricomycetes</taxon>
        <taxon>Agaricomycetidae</taxon>
        <taxon>Agaricales</taxon>
        <taxon>Marasmiineae</taxon>
        <taxon>Marasmiaceae</taxon>
        <taxon>Moniliophthora</taxon>
    </lineage>
</organism>